<evidence type="ECO:0000313" key="11">
    <source>
        <dbReference type="Proteomes" id="UP000561438"/>
    </source>
</evidence>
<dbReference type="PANTHER" id="PTHR48467:SF1">
    <property type="entry name" value="GLUTAMATE SYNTHASE 1 [NADH], CHLOROPLASTIC-LIKE"/>
    <property type="match status" value="1"/>
</dbReference>
<dbReference type="InterPro" id="IPR055275">
    <property type="entry name" value="Ferredox_Rdtase"/>
</dbReference>
<comment type="caution">
    <text evidence="10">The sequence shown here is derived from an EMBL/GenBank/DDBJ whole genome shotgun (WGS) entry which is preliminary data.</text>
</comment>
<gene>
    <name evidence="10" type="ORF">HUV48_02930</name>
</gene>
<dbReference type="Gene3D" id="3.50.50.60">
    <property type="entry name" value="FAD/NAD(P)-binding domain"/>
    <property type="match status" value="1"/>
</dbReference>
<dbReference type="RefSeq" id="WP_176266678.1">
    <property type="nucleotide sequence ID" value="NZ_JABWGV010000001.1"/>
</dbReference>
<feature type="domain" description="FAD/NAD(P)-binding" evidence="9">
    <location>
        <begin position="3"/>
        <end position="166"/>
    </location>
</feature>
<feature type="binding site" evidence="7">
    <location>
        <begin position="354"/>
        <end position="356"/>
    </location>
    <ligand>
        <name>FAD</name>
        <dbReference type="ChEBI" id="CHEBI:57692"/>
    </ligand>
</feature>
<keyword evidence="5 8" id="KW-0521">NADP</keyword>
<keyword evidence="4 7" id="KW-0274">FAD</keyword>
<evidence type="ECO:0000256" key="7">
    <source>
        <dbReference type="PIRSR" id="PIRSR000362-1"/>
    </source>
</evidence>
<feature type="binding site" evidence="8">
    <location>
        <position position="205"/>
    </location>
    <ligand>
        <name>NADP(+)</name>
        <dbReference type="ChEBI" id="CHEBI:58349"/>
    </ligand>
</feature>
<protein>
    <submittedName>
        <fullName evidence="10">FAD-dependent oxidoreductase</fullName>
    </submittedName>
</protein>
<dbReference type="InterPro" id="IPR023753">
    <property type="entry name" value="FAD/NAD-binding_dom"/>
</dbReference>
<feature type="binding site" evidence="7">
    <location>
        <position position="78"/>
    </location>
    <ligand>
        <name>FAD</name>
        <dbReference type="ChEBI" id="CHEBI:57692"/>
    </ligand>
</feature>
<name>A0A850H151_9SPHN</name>
<dbReference type="SUPFAM" id="SSF51971">
    <property type="entry name" value="Nucleotide-binding domain"/>
    <property type="match status" value="2"/>
</dbReference>
<dbReference type="InterPro" id="IPR021163">
    <property type="entry name" value="Ferredox_Rdtase_adrenod"/>
</dbReference>
<feature type="binding site" evidence="7">
    <location>
        <position position="42"/>
    </location>
    <ligand>
        <name>FAD</name>
        <dbReference type="ChEBI" id="CHEBI:57692"/>
    </ligand>
</feature>
<proteinExistence type="inferred from homology"/>
<dbReference type="GO" id="GO:0016491">
    <property type="term" value="F:oxidoreductase activity"/>
    <property type="evidence" value="ECO:0007669"/>
    <property type="project" value="UniProtKB-KW"/>
</dbReference>
<dbReference type="PRINTS" id="PR00419">
    <property type="entry name" value="ADXRDTASE"/>
</dbReference>
<feature type="binding site" evidence="7">
    <location>
        <position position="12"/>
    </location>
    <ligand>
        <name>FAD</name>
        <dbReference type="ChEBI" id="CHEBI:57692"/>
    </ligand>
</feature>
<dbReference type="Proteomes" id="UP000561438">
    <property type="component" value="Unassembled WGS sequence"/>
</dbReference>
<reference evidence="10 11" key="1">
    <citation type="submission" date="2020-06" db="EMBL/GenBank/DDBJ databases">
        <title>Altererythrobacter sp. HHU K3-1.</title>
        <authorList>
            <person name="Zhang D."/>
            <person name="Xue H."/>
        </authorList>
    </citation>
    <scope>NUCLEOTIDE SEQUENCE [LARGE SCALE GENOMIC DNA]</scope>
    <source>
        <strain evidence="10 11">HHU K3-1</strain>
    </source>
</reference>
<feature type="binding site" evidence="8">
    <location>
        <begin position="193"/>
        <end position="194"/>
    </location>
    <ligand>
        <name>NADP(+)</name>
        <dbReference type="ChEBI" id="CHEBI:58349"/>
    </ligand>
</feature>
<keyword evidence="6" id="KW-0560">Oxidoreductase</keyword>
<comment type="similarity">
    <text evidence="2">Belongs to the ferredoxin--NADP reductase type 1 family.</text>
</comment>
<dbReference type="PANTHER" id="PTHR48467">
    <property type="entry name" value="GLUTAMATE SYNTHASE 1 [NADH], CHLOROPLASTIC-LIKE"/>
    <property type="match status" value="1"/>
</dbReference>
<feature type="binding site" evidence="8">
    <location>
        <position position="354"/>
    </location>
    <ligand>
        <name>NADP(+)</name>
        <dbReference type="ChEBI" id="CHEBI:58349"/>
    </ligand>
</feature>
<dbReference type="PIRSF" id="PIRSF000362">
    <property type="entry name" value="FNR"/>
    <property type="match status" value="1"/>
</dbReference>
<dbReference type="EMBL" id="JABWGV010000001">
    <property type="protein sequence ID" value="NVD43972.1"/>
    <property type="molecule type" value="Genomic_DNA"/>
</dbReference>
<dbReference type="AlphaFoldDB" id="A0A850H151"/>
<evidence type="ECO:0000313" key="10">
    <source>
        <dbReference type="EMBL" id="NVD43972.1"/>
    </source>
</evidence>
<accession>A0A850H151</accession>
<evidence type="ECO:0000256" key="5">
    <source>
        <dbReference type="ARBA" id="ARBA00022857"/>
    </source>
</evidence>
<keyword evidence="11" id="KW-1185">Reference proteome</keyword>
<evidence type="ECO:0000256" key="6">
    <source>
        <dbReference type="ARBA" id="ARBA00023002"/>
    </source>
</evidence>
<evidence type="ECO:0000259" key="9">
    <source>
        <dbReference type="Pfam" id="PF07992"/>
    </source>
</evidence>
<keyword evidence="3" id="KW-0285">Flavoprotein</keyword>
<dbReference type="InterPro" id="IPR036188">
    <property type="entry name" value="FAD/NAD-bd_sf"/>
</dbReference>
<dbReference type="Gene3D" id="3.40.50.720">
    <property type="entry name" value="NAD(P)-binding Rossmann-like Domain"/>
    <property type="match status" value="1"/>
</dbReference>
<evidence type="ECO:0000256" key="8">
    <source>
        <dbReference type="PIRSR" id="PIRSR000362-2"/>
    </source>
</evidence>
<dbReference type="Pfam" id="PF07992">
    <property type="entry name" value="Pyr_redox_2"/>
    <property type="match status" value="1"/>
</dbReference>
<comment type="cofactor">
    <cofactor evidence="1 7">
        <name>FAD</name>
        <dbReference type="ChEBI" id="CHEBI:57692"/>
    </cofactor>
</comment>
<organism evidence="10 11">
    <name type="scientific">Qipengyuania atrilutea</name>
    <dbReference type="NCBI Taxonomy" id="2744473"/>
    <lineage>
        <taxon>Bacteria</taxon>
        <taxon>Pseudomonadati</taxon>
        <taxon>Pseudomonadota</taxon>
        <taxon>Alphaproteobacteria</taxon>
        <taxon>Sphingomonadales</taxon>
        <taxon>Erythrobacteraceae</taxon>
        <taxon>Qipengyuania</taxon>
    </lineage>
</organism>
<sequence>MHHIAIIGSGPAGYYTAEAAAKEWGEHVRVDVFDALPVPYGLIRTGVAPDHQSIKGVSRRYEKTAFSDNVRFVGNVTIGRDVSIAELQDLYHAVVLATGAPNDRTLGLPGEEQANIFGSAAFVGWYNGHPQFAGLNLDLSGRHAAVIGMGNVALDVARILSKSEDEFAGSDIVLHALNALRSSNIETITIIGRRGPHQIMMTPKELGELGELERASPHVDPRDLPEPEEDAILEPGLRKSVNHLRAFAAIPEAIRAEKPVAIEFDMFASPLRFLGDGTVSGVEVERTEVDKGRAVLTGETYRVPADIVVTCIGYRSSPIPGVPFDERAGRFANDGGVILPGLYCVGWARRGPTGTIGTNRPDGYALIERIAADFENGGLLSGRKPGRAGFDEIAASRGLDVVTFQDWKRIEEAEAAAARDGSPREKFVDVAAMMQALRCT</sequence>
<evidence type="ECO:0000256" key="1">
    <source>
        <dbReference type="ARBA" id="ARBA00001974"/>
    </source>
</evidence>
<evidence type="ECO:0000256" key="2">
    <source>
        <dbReference type="ARBA" id="ARBA00008312"/>
    </source>
</evidence>
<evidence type="ECO:0000256" key="3">
    <source>
        <dbReference type="ARBA" id="ARBA00022630"/>
    </source>
</evidence>
<feature type="binding site" evidence="7">
    <location>
        <position position="347"/>
    </location>
    <ligand>
        <name>FAD</name>
        <dbReference type="ChEBI" id="CHEBI:57692"/>
    </ligand>
</feature>
<evidence type="ECO:0000256" key="4">
    <source>
        <dbReference type="ARBA" id="ARBA00022827"/>
    </source>
</evidence>